<evidence type="ECO:0000313" key="3">
    <source>
        <dbReference type="Proteomes" id="UP000199334"/>
    </source>
</evidence>
<dbReference type="RefSeq" id="WP_093855284.1">
    <property type="nucleotide sequence ID" value="NZ_BJVZ01000003.1"/>
</dbReference>
<feature type="chain" id="PRO_5011558040" description="DUF4352 domain-containing protein" evidence="1">
    <location>
        <begin position="22"/>
        <end position="181"/>
    </location>
</feature>
<dbReference type="OrthoDB" id="2970737at2"/>
<keyword evidence="3" id="KW-1185">Reference proteome</keyword>
<feature type="signal peptide" evidence="1">
    <location>
        <begin position="1"/>
        <end position="21"/>
    </location>
</feature>
<protein>
    <recommendedName>
        <fullName evidence="4">DUF4352 domain-containing protein</fullName>
    </recommendedName>
</protein>
<name>A0A1G9WIQ5_9BACI</name>
<dbReference type="Proteomes" id="UP000199334">
    <property type="component" value="Unassembled WGS sequence"/>
</dbReference>
<proteinExistence type="predicted"/>
<sequence>MKKVIMGLALSIILVTLNACSEDGLHQVKEKASDLNIHTEPYQDTIEFKLSTSEMLLGIDEPHKITSVHDTDVHLIEVYEDTNTMSGGAEINIVVGFKNTYTQDGGTMLTQSAYSDGTQSRTVRLEAFAEDGNLGHYWTGSGDSSQDKYGETVIYAFEKNELMKSDTWTFRISDLNLLSYH</sequence>
<evidence type="ECO:0000256" key="1">
    <source>
        <dbReference type="SAM" id="SignalP"/>
    </source>
</evidence>
<gene>
    <name evidence="2" type="ORF">SAMN05216498_0772</name>
</gene>
<evidence type="ECO:0000313" key="2">
    <source>
        <dbReference type="EMBL" id="SDM84472.1"/>
    </source>
</evidence>
<keyword evidence="1" id="KW-0732">Signal</keyword>
<accession>A0A1G9WIQ5</accession>
<organism evidence="2 3">
    <name type="scientific">Tenuibacillus multivorans</name>
    <dbReference type="NCBI Taxonomy" id="237069"/>
    <lineage>
        <taxon>Bacteria</taxon>
        <taxon>Bacillati</taxon>
        <taxon>Bacillota</taxon>
        <taxon>Bacilli</taxon>
        <taxon>Bacillales</taxon>
        <taxon>Bacillaceae</taxon>
        <taxon>Tenuibacillus</taxon>
    </lineage>
</organism>
<reference evidence="2 3" key="1">
    <citation type="submission" date="2016-10" db="EMBL/GenBank/DDBJ databases">
        <authorList>
            <person name="de Groot N.N."/>
        </authorList>
    </citation>
    <scope>NUCLEOTIDE SEQUENCE [LARGE SCALE GENOMIC DNA]</scope>
    <source>
        <strain evidence="2 3">CGMCC 1.3442</strain>
    </source>
</reference>
<dbReference type="AlphaFoldDB" id="A0A1G9WIQ5"/>
<dbReference type="EMBL" id="FNIG01000001">
    <property type="protein sequence ID" value="SDM84472.1"/>
    <property type="molecule type" value="Genomic_DNA"/>
</dbReference>
<evidence type="ECO:0008006" key="4">
    <source>
        <dbReference type="Google" id="ProtNLM"/>
    </source>
</evidence>